<dbReference type="EMBL" id="CP019454">
    <property type="protein sequence ID" value="AUW93815.1"/>
    <property type="molecule type" value="Genomic_DNA"/>
</dbReference>
<dbReference type="PANTHER" id="PTHR43413:SF7">
    <property type="entry name" value="HTH-TYPE TRANSCRIPTIONAL REGULATOR PTR2"/>
    <property type="match status" value="1"/>
</dbReference>
<dbReference type="PANTHER" id="PTHR43413">
    <property type="entry name" value="TRANSCRIPTIONAL REGULATOR, ASNC FAMILY"/>
    <property type="match status" value="1"/>
</dbReference>
<dbReference type="RefSeq" id="WP_103374807.1">
    <property type="nucleotide sequence ID" value="NZ_CP133983.1"/>
</dbReference>
<proteinExistence type="predicted"/>
<dbReference type="InterPro" id="IPR019888">
    <property type="entry name" value="Tscrpt_reg_AsnC-like"/>
</dbReference>
<dbReference type="InterPro" id="IPR019887">
    <property type="entry name" value="Tscrpt_reg_AsnC/Lrp_C"/>
</dbReference>
<dbReference type="SUPFAM" id="SSF46785">
    <property type="entry name" value="Winged helix' DNA-binding domain"/>
    <property type="match status" value="1"/>
</dbReference>
<dbReference type="InterPro" id="IPR011008">
    <property type="entry name" value="Dimeric_a/b-barrel"/>
</dbReference>
<gene>
    <name evidence="2" type="ORF">BXT84_07555</name>
</gene>
<protein>
    <submittedName>
        <fullName evidence="2">AsnC family transcriptional regulator</fullName>
    </submittedName>
</protein>
<dbReference type="Gene3D" id="3.30.70.920">
    <property type="match status" value="1"/>
</dbReference>
<feature type="domain" description="Transcription regulator AsnC/Lrp ligand binding" evidence="1">
    <location>
        <begin position="69"/>
        <end position="143"/>
    </location>
</feature>
<evidence type="ECO:0000313" key="3">
    <source>
        <dbReference type="Proteomes" id="UP000325292"/>
    </source>
</evidence>
<dbReference type="InterPro" id="IPR036388">
    <property type="entry name" value="WH-like_DNA-bd_sf"/>
</dbReference>
<reference evidence="2 3" key="1">
    <citation type="journal article" date="2019" name="Sci. Rep.">
        <title>Sulfobacillus thermotolerans: new insights into resistance and metabolic capacities of acidophilic chemolithotrophs.</title>
        <authorList>
            <person name="Panyushkina A.E."/>
            <person name="Babenko V.V."/>
            <person name="Nikitina A.S."/>
            <person name="Selezneva O.V."/>
            <person name="Tsaplina I.A."/>
            <person name="Letarova M.A."/>
            <person name="Kostryukova E.S."/>
            <person name="Letarov A.V."/>
        </authorList>
    </citation>
    <scope>NUCLEOTIDE SEQUENCE [LARGE SCALE GENOMIC DNA]</scope>
    <source>
        <strain evidence="2 3">Kr1</strain>
    </source>
</reference>
<dbReference type="SMART" id="SM00344">
    <property type="entry name" value="HTH_ASNC"/>
    <property type="match status" value="1"/>
</dbReference>
<dbReference type="InterPro" id="IPR036390">
    <property type="entry name" value="WH_DNA-bd_sf"/>
</dbReference>
<dbReference type="Gene3D" id="1.10.10.10">
    <property type="entry name" value="Winged helix-like DNA-binding domain superfamily/Winged helix DNA-binding domain"/>
    <property type="match status" value="1"/>
</dbReference>
<accession>A0ABM6RRA1</accession>
<dbReference type="Proteomes" id="UP000325292">
    <property type="component" value="Chromosome"/>
</dbReference>
<dbReference type="SUPFAM" id="SSF54909">
    <property type="entry name" value="Dimeric alpha+beta barrel"/>
    <property type="match status" value="1"/>
</dbReference>
<keyword evidence="3" id="KW-1185">Reference proteome</keyword>
<evidence type="ECO:0000259" key="1">
    <source>
        <dbReference type="Pfam" id="PF01037"/>
    </source>
</evidence>
<sequence length="164" mass="18606">MSPTQRHELLVHLHNDAKLSVHTLAAMMDVDPADVEATIAELENSGIIRGYNAVINWDRIERDRVRGIIEVKVTPQREVGFDAVARRIYQYPEVKDVTLVSGSYDLLVIVEGQRIQEVSRFVSERLATIEHVQSTTTHFVLKTYKVDGVVLDDDDNEQRLVISP</sequence>
<dbReference type="InterPro" id="IPR050684">
    <property type="entry name" value="HTH-Siroheme_Decarb"/>
</dbReference>
<organism evidence="2 3">
    <name type="scientific">Sulfobacillus thermotolerans</name>
    <dbReference type="NCBI Taxonomy" id="338644"/>
    <lineage>
        <taxon>Bacteria</taxon>
        <taxon>Bacillati</taxon>
        <taxon>Bacillota</taxon>
        <taxon>Clostridia</taxon>
        <taxon>Eubacteriales</taxon>
        <taxon>Clostridiales Family XVII. Incertae Sedis</taxon>
        <taxon>Sulfobacillus</taxon>
    </lineage>
</organism>
<dbReference type="Pfam" id="PF01037">
    <property type="entry name" value="AsnC_trans_reg"/>
    <property type="match status" value="1"/>
</dbReference>
<name>A0ABM6RRA1_9FIRM</name>
<evidence type="ECO:0000313" key="2">
    <source>
        <dbReference type="EMBL" id="AUW93815.1"/>
    </source>
</evidence>